<dbReference type="Pfam" id="PF13692">
    <property type="entry name" value="Glyco_trans_1_4"/>
    <property type="match status" value="1"/>
</dbReference>
<evidence type="ECO:0000313" key="3">
    <source>
        <dbReference type="Proteomes" id="UP001352263"/>
    </source>
</evidence>
<protein>
    <submittedName>
        <fullName evidence="2">Glycosyltransferase family 4 protein</fullName>
        <ecNumber evidence="2">2.4.-.-</ecNumber>
    </submittedName>
</protein>
<evidence type="ECO:0000313" key="2">
    <source>
        <dbReference type="EMBL" id="MEC4721964.1"/>
    </source>
</evidence>
<keyword evidence="2" id="KW-0328">Glycosyltransferase</keyword>
<reference evidence="2 3" key="1">
    <citation type="submission" date="2023-10" db="EMBL/GenBank/DDBJ databases">
        <title>Noviherbaspirillum sp. CPCC 100848 genome assembly.</title>
        <authorList>
            <person name="Li X.Y."/>
            <person name="Fang X.M."/>
        </authorList>
    </citation>
    <scope>NUCLEOTIDE SEQUENCE [LARGE SCALE GENOMIC DNA]</scope>
    <source>
        <strain evidence="2 3">CPCC 100848</strain>
    </source>
</reference>
<dbReference type="InterPro" id="IPR050194">
    <property type="entry name" value="Glycosyltransferase_grp1"/>
</dbReference>
<dbReference type="Pfam" id="PF13439">
    <property type="entry name" value="Glyco_transf_4"/>
    <property type="match status" value="1"/>
</dbReference>
<feature type="domain" description="Glycosyltransferase subfamily 4-like N-terminal" evidence="1">
    <location>
        <begin position="15"/>
        <end position="160"/>
    </location>
</feature>
<organism evidence="2 3">
    <name type="scientific">Noviherbaspirillum album</name>
    <dbReference type="NCBI Taxonomy" id="3080276"/>
    <lineage>
        <taxon>Bacteria</taxon>
        <taxon>Pseudomonadati</taxon>
        <taxon>Pseudomonadota</taxon>
        <taxon>Betaproteobacteria</taxon>
        <taxon>Burkholderiales</taxon>
        <taxon>Oxalobacteraceae</taxon>
        <taxon>Noviherbaspirillum</taxon>
    </lineage>
</organism>
<dbReference type="Proteomes" id="UP001352263">
    <property type="component" value="Unassembled WGS sequence"/>
</dbReference>
<gene>
    <name evidence="2" type="ORF">RY831_22600</name>
</gene>
<dbReference type="CDD" id="cd03801">
    <property type="entry name" value="GT4_PimA-like"/>
    <property type="match status" value="1"/>
</dbReference>
<comment type="caution">
    <text evidence="2">The sequence shown here is derived from an EMBL/GenBank/DDBJ whole genome shotgun (WGS) entry which is preliminary data.</text>
</comment>
<dbReference type="PANTHER" id="PTHR45947:SF3">
    <property type="entry name" value="SULFOQUINOVOSYL TRANSFERASE SQD2"/>
    <property type="match status" value="1"/>
</dbReference>
<dbReference type="EMBL" id="JAWIIV010000024">
    <property type="protein sequence ID" value="MEC4721964.1"/>
    <property type="molecule type" value="Genomic_DNA"/>
</dbReference>
<keyword evidence="2" id="KW-0808">Transferase</keyword>
<evidence type="ECO:0000259" key="1">
    <source>
        <dbReference type="Pfam" id="PF13439"/>
    </source>
</evidence>
<dbReference type="PANTHER" id="PTHR45947">
    <property type="entry name" value="SULFOQUINOVOSYL TRANSFERASE SQD2"/>
    <property type="match status" value="1"/>
</dbReference>
<sequence length="407" mass="44840">MRILLVSEDIPYPNMGGLAKHVLNLARALVRAGHQVDLLGNADNPIEVCGDEGIFGGRFFGELTGQHAGWKETSLGVFMPMKRSFIAKRFAKVILRRAKDYDVIHYHGHLPNVAHFLPANVNFVQTRHDQGSDCLTHTRFRRGEICNSVDPAECAECMRDKPNAVQRSVSKMAVVQFRREVMDGFKRHKTVFVSQKLISNFSRTAGPGNWGTAIHNFVDRDAIERFRMSSGHSQQDGTVSVFIAGKIYAAKGVEAFLRVMAKRLPAHMRITIAGDGPDEQRLRNEYESDRIRFLGWTSPERTLTLASQADAVVVPSICEESCATTVLEGLFLGKPVFALALGGTPELAAYAADGSQLRLHHTMDALADDLLNFRQQKPYGFAPAGLGNADAAAASLLKLYQVPSGHQ</sequence>
<dbReference type="SUPFAM" id="SSF53756">
    <property type="entry name" value="UDP-Glycosyltransferase/glycogen phosphorylase"/>
    <property type="match status" value="1"/>
</dbReference>
<dbReference type="EC" id="2.4.-.-" evidence="2"/>
<keyword evidence="3" id="KW-1185">Reference proteome</keyword>
<dbReference type="InterPro" id="IPR028098">
    <property type="entry name" value="Glyco_trans_4-like_N"/>
</dbReference>
<accession>A0ABU6JFT5</accession>
<dbReference type="RefSeq" id="WP_326508649.1">
    <property type="nucleotide sequence ID" value="NZ_JAWIIV010000024.1"/>
</dbReference>
<name>A0ABU6JFT5_9BURK</name>
<dbReference type="GO" id="GO:0016757">
    <property type="term" value="F:glycosyltransferase activity"/>
    <property type="evidence" value="ECO:0007669"/>
    <property type="project" value="UniProtKB-KW"/>
</dbReference>
<dbReference type="Gene3D" id="3.40.50.2000">
    <property type="entry name" value="Glycogen Phosphorylase B"/>
    <property type="match status" value="2"/>
</dbReference>
<proteinExistence type="predicted"/>